<evidence type="ECO:0000256" key="1">
    <source>
        <dbReference type="ARBA" id="ARBA00022741"/>
    </source>
</evidence>
<evidence type="ECO:0000256" key="4">
    <source>
        <dbReference type="ARBA" id="ARBA00023125"/>
    </source>
</evidence>
<dbReference type="Pfam" id="PF00158">
    <property type="entry name" value="Sigma54_activat"/>
    <property type="match status" value="1"/>
</dbReference>
<dbReference type="GO" id="GO:0006355">
    <property type="term" value="P:regulation of DNA-templated transcription"/>
    <property type="evidence" value="ECO:0007669"/>
    <property type="project" value="InterPro"/>
</dbReference>
<name>A0A1T4V539_9GAMM</name>
<dbReference type="STRING" id="83771.SAMN02910357_01454"/>
<keyword evidence="1" id="KW-0547">Nucleotide-binding</keyword>
<dbReference type="InterPro" id="IPR058031">
    <property type="entry name" value="AAA_lid_NorR"/>
</dbReference>
<dbReference type="PROSITE" id="PS50045">
    <property type="entry name" value="SIGMA54_INTERACT_4"/>
    <property type="match status" value="1"/>
</dbReference>
<dbReference type="PROSITE" id="PS00675">
    <property type="entry name" value="SIGMA54_INTERACT_1"/>
    <property type="match status" value="1"/>
</dbReference>
<evidence type="ECO:0000256" key="3">
    <source>
        <dbReference type="ARBA" id="ARBA00023015"/>
    </source>
</evidence>
<keyword evidence="3" id="KW-0805">Transcription regulation</keyword>
<dbReference type="InterPro" id="IPR027417">
    <property type="entry name" value="P-loop_NTPase"/>
</dbReference>
<dbReference type="CDD" id="cd00009">
    <property type="entry name" value="AAA"/>
    <property type="match status" value="1"/>
</dbReference>
<dbReference type="PROSITE" id="PS00676">
    <property type="entry name" value="SIGMA54_INTERACT_2"/>
    <property type="match status" value="1"/>
</dbReference>
<dbReference type="SUPFAM" id="SSF46689">
    <property type="entry name" value="Homeodomain-like"/>
    <property type="match status" value="1"/>
</dbReference>
<dbReference type="InterPro" id="IPR025943">
    <property type="entry name" value="Sigma_54_int_dom_ATP-bd_2"/>
</dbReference>
<dbReference type="Gene3D" id="3.40.50.2300">
    <property type="match status" value="1"/>
</dbReference>
<dbReference type="Pfam" id="PF25601">
    <property type="entry name" value="AAA_lid_14"/>
    <property type="match status" value="1"/>
</dbReference>
<keyword evidence="6" id="KW-0175">Coiled coil</keyword>
<dbReference type="PANTHER" id="PTHR32071:SF57">
    <property type="entry name" value="C4-DICARBOXYLATE TRANSPORT TRANSCRIPTIONAL REGULATORY PROTEIN DCTD"/>
    <property type="match status" value="1"/>
</dbReference>
<dbReference type="Gene3D" id="3.40.50.10660">
    <property type="entry name" value="PrpR receptor domain-like"/>
    <property type="match status" value="1"/>
</dbReference>
<dbReference type="Gene3D" id="1.10.10.60">
    <property type="entry name" value="Homeodomain-like"/>
    <property type="match status" value="1"/>
</dbReference>
<dbReference type="GO" id="GO:0000156">
    <property type="term" value="F:phosphorelay response regulator activity"/>
    <property type="evidence" value="ECO:0007669"/>
    <property type="project" value="InterPro"/>
</dbReference>
<gene>
    <name evidence="8" type="ORF">SAMN02745213_00769</name>
</gene>
<dbReference type="InterPro" id="IPR009057">
    <property type="entry name" value="Homeodomain-like_sf"/>
</dbReference>
<dbReference type="SUPFAM" id="SSF159800">
    <property type="entry name" value="PrpR receptor domain-like"/>
    <property type="match status" value="1"/>
</dbReference>
<dbReference type="Gene3D" id="1.10.8.60">
    <property type="match status" value="1"/>
</dbReference>
<evidence type="ECO:0000256" key="6">
    <source>
        <dbReference type="SAM" id="Coils"/>
    </source>
</evidence>
<proteinExistence type="predicted"/>
<sequence>MKDSIVFIAPNSHINALAQSAVSQLNLNIPVIEAYDHNAIEALRRYPSCHIVISRGGTANYIKGIKGITVVDLTASFFDIQKSLNELIAKGCKKIAVVSQDNVIGPTPADFSINDIEVELHPCSNAEEIMNTVNTCIRNGTDGIVGCVVAVETARQHAVEVAPVEVDFYSVKKGILQALELERNLDNQERTIDRLESLLNNIEEGIIIFDAGNKPILYNGYASRIMRPEPLDKWYEVLEDEIQSTTEAARVISLNQNKVLIRVIPLVHDSLEDKVVILQDSSAIEESVKTIKLSSYEKGLYARHNFKDIIYSCPSMEDTVSLAKRFANSDSTIMIFGETGAGKEGFAQSIHNYSPRAKKPFVSVNCASLPQGLVASELFGYVEGAFTGARRNGKKGLFEMAQGGTIFLDEITEIPLEVQSQFLRVIQEREIMRIGDDKIIPLDIRIICATNKEILSLCEEGRFRYDLYYRLNVLSLIIPPLRERGDDIILMFKSFVAGFCKKKIDDIYLDDEVKDILLGYSWPGNVRELRNVAEALSFYGSDIKKQNVERILYRKTGTISTVHHSSDSIFRDDLTLKELERYYYKYMIARHSNSEVAKLAGVARSTLWRKIKELEIED</sequence>
<keyword evidence="4 8" id="KW-0238">DNA-binding</keyword>
<dbReference type="PROSITE" id="PS00688">
    <property type="entry name" value="SIGMA54_INTERACT_3"/>
    <property type="match status" value="1"/>
</dbReference>
<dbReference type="GO" id="GO:0005524">
    <property type="term" value="F:ATP binding"/>
    <property type="evidence" value="ECO:0007669"/>
    <property type="project" value="UniProtKB-KW"/>
</dbReference>
<evidence type="ECO:0000313" key="8">
    <source>
        <dbReference type="EMBL" id="SKA59962.1"/>
    </source>
</evidence>
<evidence type="ECO:0000256" key="2">
    <source>
        <dbReference type="ARBA" id="ARBA00022840"/>
    </source>
</evidence>
<accession>A0A1T4V539</accession>
<keyword evidence="2" id="KW-0067">ATP-binding</keyword>
<dbReference type="GO" id="GO:0003677">
    <property type="term" value="F:DNA binding"/>
    <property type="evidence" value="ECO:0007669"/>
    <property type="project" value="UniProtKB-KW"/>
</dbReference>
<dbReference type="InterPro" id="IPR002078">
    <property type="entry name" value="Sigma_54_int"/>
</dbReference>
<dbReference type="AlphaFoldDB" id="A0A1T4V539"/>
<dbReference type="Gene3D" id="3.40.50.300">
    <property type="entry name" value="P-loop containing nucleotide triphosphate hydrolases"/>
    <property type="match status" value="1"/>
</dbReference>
<evidence type="ECO:0000313" key="9">
    <source>
        <dbReference type="Proteomes" id="UP000242432"/>
    </source>
</evidence>
<dbReference type="InterPro" id="IPR025944">
    <property type="entry name" value="Sigma_54_int_dom_CS"/>
</dbReference>
<dbReference type="FunFam" id="3.40.50.300:FF:000006">
    <property type="entry name" value="DNA-binding transcriptional regulator NtrC"/>
    <property type="match status" value="1"/>
</dbReference>
<dbReference type="Pfam" id="PF06506">
    <property type="entry name" value="PrpR_N"/>
    <property type="match status" value="1"/>
</dbReference>
<reference evidence="9" key="1">
    <citation type="submission" date="2017-02" db="EMBL/GenBank/DDBJ databases">
        <authorList>
            <person name="Varghese N."/>
            <person name="Submissions S."/>
        </authorList>
    </citation>
    <scope>NUCLEOTIDE SEQUENCE [LARGE SCALE GENOMIC DNA]</scope>
    <source>
        <strain evidence="9">DSM 3072</strain>
    </source>
</reference>
<protein>
    <submittedName>
        <fullName evidence="8">Transcriptional regulator containing PAS, AAA-type ATPase, and DNA-binding Fis domains</fullName>
    </submittedName>
</protein>
<evidence type="ECO:0000256" key="5">
    <source>
        <dbReference type="ARBA" id="ARBA00023163"/>
    </source>
</evidence>
<feature type="coiled-coil region" evidence="6">
    <location>
        <begin position="178"/>
        <end position="205"/>
    </location>
</feature>
<evidence type="ECO:0000259" key="7">
    <source>
        <dbReference type="PROSITE" id="PS50045"/>
    </source>
</evidence>
<dbReference type="InterPro" id="IPR025662">
    <property type="entry name" value="Sigma_54_int_dom_ATP-bd_1"/>
</dbReference>
<dbReference type="EMBL" id="FUXX01000009">
    <property type="protein sequence ID" value="SKA59962.1"/>
    <property type="molecule type" value="Genomic_DNA"/>
</dbReference>
<dbReference type="SMART" id="SM00382">
    <property type="entry name" value="AAA"/>
    <property type="match status" value="1"/>
</dbReference>
<organism evidence="8 9">
    <name type="scientific">Succinivibrio dextrinosolvens DSM 3072</name>
    <dbReference type="NCBI Taxonomy" id="1123324"/>
    <lineage>
        <taxon>Bacteria</taxon>
        <taxon>Pseudomonadati</taxon>
        <taxon>Pseudomonadota</taxon>
        <taxon>Gammaproteobacteria</taxon>
        <taxon>Aeromonadales</taxon>
        <taxon>Succinivibrionaceae</taxon>
        <taxon>Succinivibrio</taxon>
    </lineage>
</organism>
<keyword evidence="9" id="KW-1185">Reference proteome</keyword>
<dbReference type="InterPro" id="IPR003593">
    <property type="entry name" value="AAA+_ATPase"/>
</dbReference>
<dbReference type="RefSeq" id="WP_078928314.1">
    <property type="nucleotide sequence ID" value="NZ_FUXX01000009.1"/>
</dbReference>
<keyword evidence="5" id="KW-0804">Transcription</keyword>
<dbReference type="PANTHER" id="PTHR32071">
    <property type="entry name" value="TRANSCRIPTIONAL REGULATORY PROTEIN"/>
    <property type="match status" value="1"/>
</dbReference>
<dbReference type="SUPFAM" id="SSF52540">
    <property type="entry name" value="P-loop containing nucleoside triphosphate hydrolases"/>
    <property type="match status" value="1"/>
</dbReference>
<dbReference type="InterPro" id="IPR010524">
    <property type="entry name" value="Sig_transdc_resp-reg_PrpR_N"/>
</dbReference>
<feature type="domain" description="Sigma-54 factor interaction" evidence="7">
    <location>
        <begin position="309"/>
        <end position="538"/>
    </location>
</feature>
<dbReference type="Proteomes" id="UP000242432">
    <property type="component" value="Unassembled WGS sequence"/>
</dbReference>